<feature type="transmembrane region" description="Helical" evidence="1">
    <location>
        <begin position="25"/>
        <end position="43"/>
    </location>
</feature>
<dbReference type="Gene3D" id="3.30.70.1440">
    <property type="entry name" value="Multidrug efflux transporter AcrB pore domain"/>
    <property type="match status" value="1"/>
</dbReference>
<dbReference type="SUPFAM" id="SSF82714">
    <property type="entry name" value="Multidrug efflux transporter AcrB TolC docking domain, DN and DC subdomains"/>
    <property type="match status" value="2"/>
</dbReference>
<accession>C5BTP4</accession>
<dbReference type="GO" id="GO:0042910">
    <property type="term" value="F:xenobiotic transmembrane transporter activity"/>
    <property type="evidence" value="ECO:0007669"/>
    <property type="project" value="TreeGrafter"/>
</dbReference>
<feature type="transmembrane region" description="Helical" evidence="1">
    <location>
        <begin position="902"/>
        <end position="924"/>
    </location>
</feature>
<feature type="transmembrane region" description="Helical" evidence="1">
    <location>
        <begin position="1005"/>
        <end position="1030"/>
    </location>
</feature>
<dbReference type="Gene3D" id="3.30.2090.10">
    <property type="entry name" value="Multidrug efflux transporter AcrB TolC docking domain, DN and DC subdomains"/>
    <property type="match status" value="2"/>
</dbReference>
<feature type="transmembrane region" description="Helical" evidence="1">
    <location>
        <begin position="473"/>
        <end position="492"/>
    </location>
</feature>
<dbReference type="Proteomes" id="UP000009080">
    <property type="component" value="Chromosome"/>
</dbReference>
<evidence type="ECO:0000313" key="3">
    <source>
        <dbReference type="Proteomes" id="UP000009080"/>
    </source>
</evidence>
<dbReference type="PRINTS" id="PR00702">
    <property type="entry name" value="ACRIFLAVINRP"/>
</dbReference>
<dbReference type="eggNOG" id="COG0841">
    <property type="taxonomic scope" value="Bacteria"/>
</dbReference>
<protein>
    <submittedName>
        <fullName evidence="2">RND transporter, HAE1/HME family, permease protein</fullName>
    </submittedName>
</protein>
<feature type="transmembrane region" description="Helical" evidence="1">
    <location>
        <begin position="930"/>
        <end position="953"/>
    </location>
</feature>
<dbReference type="Gene3D" id="1.20.1640.10">
    <property type="entry name" value="Multidrug efflux transporter AcrB transmembrane domain"/>
    <property type="match status" value="2"/>
</dbReference>
<dbReference type="KEGG" id="ttu:TERTU_3966"/>
<evidence type="ECO:0000313" key="2">
    <source>
        <dbReference type="EMBL" id="ACR11625.1"/>
    </source>
</evidence>
<dbReference type="PANTHER" id="PTHR32063">
    <property type="match status" value="1"/>
</dbReference>
<gene>
    <name evidence="2" type="ordered locus">TERTU_3966</name>
</gene>
<sequence length="1057" mass="116459">MSAAPTEAHLNANKGIIAWFARNPVAANLLMVAIIIGGLHAALNIRKQMFPQAESTTIRVTAVYRGASPQEVEETITTKLEDSFQSIEGLERIITRSNRGSASATLKVLDGYDPQNVLDDVKSAVDAISSFPSGMEPPRVVYDKYRQEVMWVSIAGDVGFDQLKRIGETIQDEIRALPDVNMTEFYSGASYEIAIEVDQDKLREYNLSFTDIATAVRNFSTNRSAGEIRADSGNISVRVEEQAYIGAEFENVPLRILPDGTYLRVGDVATVSDGFEEGINYSKMNGMNALTIFIGASSDQSITDVASSVRTYLAERQKTLPSGIQLKTWVDLTYYLNGRLNMMLENMFWGGLLVFAILALFLRMKLAFWVMLGLPVSFLGALAFLPFSWINVTVNVASLFAFIMVLGVVVDDAIIIGESISTETQEKGQTLDNVIRGAQRVAVPATFGVLTTMAAFAPMVLESGPQSAFPHSIGYVVVLCLLFSLIESKLILPAHLAGMKPEKTGSQNPLTRFRTSVDDGLSRFINGGYLPFLQNAIYHRYTVLMVFISAIILTVAMFASGLVRVIPFPKIPHDFSTIQLEMDPNAPDSALLKAITQFEAMIKSVDDEIEAEFGKRMVDAIHSSNEGRSNASVQAKLVDPDDRPFDTFELSRRWREKMPEIPDAKNITIQDNVFGGGSNDGDLSFRLKSRNIDELRAAANAVKAHLKTVKGVSDINDSEQSAAREIRFKLKPVAYSLGLTTNEVAAQASYGLYGIEAQRIMRDRQEIRVMVRYPKADRDSLSSINDVMIRTAGGTDVPLSEVADIEYADGVNQIYREDGNRAITVWASVDFKQAASLKIADEMKQEVFPEIKRKYSSVFIEESGKLKDDRDGMVSRLVSILVILLPIYVLLALPLRSYLQPLMIMSVIPFGIIGAIWGHIIVGLDLSQMSLFGMFAVVGVVVNDSLVMVDYVNRARERGETLLDAVLHAGQKRFRAILLTSLTTFIGLVPIMSETSLQAQIVIPMAVSLAFGVLFATAVTLILVPMLYMISDDLSLLIRKMLGKGPSKQYQVKPVTE</sequence>
<dbReference type="Pfam" id="PF00873">
    <property type="entry name" value="ACR_tran"/>
    <property type="match status" value="1"/>
</dbReference>
<dbReference type="RefSeq" id="WP_015817737.1">
    <property type="nucleotide sequence ID" value="NC_012997.1"/>
</dbReference>
<name>C5BTP4_TERTT</name>
<dbReference type="Gene3D" id="3.30.70.1430">
    <property type="entry name" value="Multidrug efflux transporter AcrB pore domain"/>
    <property type="match status" value="2"/>
</dbReference>
<dbReference type="HOGENOM" id="CLU_002755_1_2_6"/>
<keyword evidence="1" id="KW-1133">Transmembrane helix</keyword>
<dbReference type="GO" id="GO:0005886">
    <property type="term" value="C:plasma membrane"/>
    <property type="evidence" value="ECO:0007669"/>
    <property type="project" value="TreeGrafter"/>
</dbReference>
<dbReference type="EMBL" id="CP001614">
    <property type="protein sequence ID" value="ACR11625.1"/>
    <property type="molecule type" value="Genomic_DNA"/>
</dbReference>
<evidence type="ECO:0000256" key="1">
    <source>
        <dbReference type="SAM" id="Phobius"/>
    </source>
</evidence>
<keyword evidence="1" id="KW-0812">Transmembrane</keyword>
<feature type="transmembrane region" description="Helical" evidence="1">
    <location>
        <begin position="396"/>
        <end position="420"/>
    </location>
</feature>
<dbReference type="OrthoDB" id="5287122at2"/>
<keyword evidence="3" id="KW-1185">Reference proteome</keyword>
<proteinExistence type="predicted"/>
<dbReference type="PANTHER" id="PTHR32063:SF33">
    <property type="entry name" value="RND SUPERFAMILY EFFLUX PUMP PERMEASE COMPONENT"/>
    <property type="match status" value="1"/>
</dbReference>
<feature type="transmembrane region" description="Helical" evidence="1">
    <location>
        <begin position="541"/>
        <end position="563"/>
    </location>
</feature>
<dbReference type="STRING" id="377629.TERTU_3966"/>
<organism evidence="2 3">
    <name type="scientific">Teredinibacter turnerae (strain ATCC 39867 / T7901)</name>
    <dbReference type="NCBI Taxonomy" id="377629"/>
    <lineage>
        <taxon>Bacteria</taxon>
        <taxon>Pseudomonadati</taxon>
        <taxon>Pseudomonadota</taxon>
        <taxon>Gammaproteobacteria</taxon>
        <taxon>Cellvibrionales</taxon>
        <taxon>Cellvibrionaceae</taxon>
        <taxon>Teredinibacter</taxon>
    </lineage>
</organism>
<feature type="transmembrane region" description="Helical" evidence="1">
    <location>
        <begin position="369"/>
        <end position="390"/>
    </location>
</feature>
<dbReference type="SUPFAM" id="SSF82866">
    <property type="entry name" value="Multidrug efflux transporter AcrB transmembrane domain"/>
    <property type="match status" value="2"/>
</dbReference>
<feature type="transmembrane region" description="Helical" evidence="1">
    <location>
        <begin position="873"/>
        <end position="895"/>
    </location>
</feature>
<dbReference type="Gene3D" id="3.30.70.1320">
    <property type="entry name" value="Multidrug efflux transporter AcrB pore domain like"/>
    <property type="match status" value="1"/>
</dbReference>
<keyword evidence="1" id="KW-0472">Membrane</keyword>
<feature type="transmembrane region" description="Helical" evidence="1">
    <location>
        <begin position="346"/>
        <end position="362"/>
    </location>
</feature>
<dbReference type="InterPro" id="IPR001036">
    <property type="entry name" value="Acrflvin-R"/>
</dbReference>
<feature type="transmembrane region" description="Helical" evidence="1">
    <location>
        <begin position="441"/>
        <end position="461"/>
    </location>
</feature>
<dbReference type="InterPro" id="IPR027463">
    <property type="entry name" value="AcrB_DN_DC_subdom"/>
</dbReference>
<feature type="transmembrane region" description="Helical" evidence="1">
    <location>
        <begin position="974"/>
        <end position="993"/>
    </location>
</feature>
<dbReference type="SUPFAM" id="SSF82693">
    <property type="entry name" value="Multidrug efflux transporter AcrB pore domain, PN1, PN2, PC1 and PC2 subdomains"/>
    <property type="match status" value="2"/>
</dbReference>
<reference evidence="2 3" key="1">
    <citation type="journal article" date="2009" name="PLoS ONE">
        <title>The complete genome of Teredinibacter turnerae T7901: an intracellular endosymbiont of marine wood-boring bivalves (shipworms).</title>
        <authorList>
            <person name="Yang J.C."/>
            <person name="Madupu R."/>
            <person name="Durkin A.S."/>
            <person name="Ekborg N.A."/>
            <person name="Pedamallu C.S."/>
            <person name="Hostetler J.B."/>
            <person name="Radune D."/>
            <person name="Toms B.S."/>
            <person name="Henrissat B."/>
            <person name="Coutinho P.M."/>
            <person name="Schwarz S."/>
            <person name="Field L."/>
            <person name="Trindade-Silva A.E."/>
            <person name="Soares C.A.G."/>
            <person name="Elshahawi S."/>
            <person name="Hanora A."/>
            <person name="Schmidt E.W."/>
            <person name="Haygood M.G."/>
            <person name="Posfai J."/>
            <person name="Benner J."/>
            <person name="Madinger C."/>
            <person name="Nove J."/>
            <person name="Anton B."/>
            <person name="Chaudhary K."/>
            <person name="Foster J."/>
            <person name="Holman A."/>
            <person name="Kumar S."/>
            <person name="Lessard P.A."/>
            <person name="Luyten Y.A."/>
            <person name="Slatko B."/>
            <person name="Wood N."/>
            <person name="Wu B."/>
            <person name="Teplitski M."/>
            <person name="Mougous J.D."/>
            <person name="Ward N."/>
            <person name="Eisen J.A."/>
            <person name="Badger J.H."/>
            <person name="Distel D.L."/>
        </authorList>
    </citation>
    <scope>NUCLEOTIDE SEQUENCE [LARGE SCALE GENOMIC DNA]</scope>
    <source>
        <strain evidence="3">ATCC 39867 / T7901</strain>
    </source>
</reference>
<dbReference type="AlphaFoldDB" id="C5BTP4"/>